<evidence type="ECO:0000256" key="1">
    <source>
        <dbReference type="SAM" id="MobiDB-lite"/>
    </source>
</evidence>
<name>A0ABQ9YU70_9CRUS</name>
<comment type="caution">
    <text evidence="2">The sequence shown here is derived from an EMBL/GenBank/DDBJ whole genome shotgun (WGS) entry which is preliminary data.</text>
</comment>
<reference evidence="2 3" key="1">
    <citation type="journal article" date="2023" name="Nucleic Acids Res.">
        <title>The hologenome of Daphnia magna reveals possible DNA methylation and microbiome-mediated evolution of the host genome.</title>
        <authorList>
            <person name="Chaturvedi A."/>
            <person name="Li X."/>
            <person name="Dhandapani V."/>
            <person name="Marshall H."/>
            <person name="Kissane S."/>
            <person name="Cuenca-Cambronero M."/>
            <person name="Asole G."/>
            <person name="Calvet F."/>
            <person name="Ruiz-Romero M."/>
            <person name="Marangio P."/>
            <person name="Guigo R."/>
            <person name="Rago D."/>
            <person name="Mirbahai L."/>
            <person name="Eastwood N."/>
            <person name="Colbourne J.K."/>
            <person name="Zhou J."/>
            <person name="Mallon E."/>
            <person name="Orsini L."/>
        </authorList>
    </citation>
    <scope>NUCLEOTIDE SEQUENCE [LARGE SCALE GENOMIC DNA]</scope>
    <source>
        <strain evidence="2">LRV0_1</strain>
    </source>
</reference>
<sequence length="100" mass="10943">MMMPFIGRSLFDRPPVMLYQQTSTFEPLNTTILVSGSSIPSHPEKSHECQLDHSVFHRPPCFHCSGSAFSTSSHLALSSESGDSASLSGIYVNPEPETDE</sequence>
<keyword evidence="3" id="KW-1185">Reference proteome</keyword>
<proteinExistence type="predicted"/>
<feature type="region of interest" description="Disordered" evidence="1">
    <location>
        <begin position="78"/>
        <end position="100"/>
    </location>
</feature>
<gene>
    <name evidence="2" type="ORF">OUZ56_005693</name>
</gene>
<dbReference type="EMBL" id="JAOYFB010000001">
    <property type="protein sequence ID" value="KAK4003948.1"/>
    <property type="molecule type" value="Genomic_DNA"/>
</dbReference>
<feature type="compositionally biased region" description="Low complexity" evidence="1">
    <location>
        <begin position="78"/>
        <end position="89"/>
    </location>
</feature>
<evidence type="ECO:0000313" key="3">
    <source>
        <dbReference type="Proteomes" id="UP001234178"/>
    </source>
</evidence>
<protein>
    <submittedName>
        <fullName evidence="2">Uncharacterized protein</fullName>
    </submittedName>
</protein>
<organism evidence="2 3">
    <name type="scientific">Daphnia magna</name>
    <dbReference type="NCBI Taxonomy" id="35525"/>
    <lineage>
        <taxon>Eukaryota</taxon>
        <taxon>Metazoa</taxon>
        <taxon>Ecdysozoa</taxon>
        <taxon>Arthropoda</taxon>
        <taxon>Crustacea</taxon>
        <taxon>Branchiopoda</taxon>
        <taxon>Diplostraca</taxon>
        <taxon>Cladocera</taxon>
        <taxon>Anomopoda</taxon>
        <taxon>Daphniidae</taxon>
        <taxon>Daphnia</taxon>
    </lineage>
</organism>
<accession>A0ABQ9YU70</accession>
<dbReference type="Proteomes" id="UP001234178">
    <property type="component" value="Unassembled WGS sequence"/>
</dbReference>
<evidence type="ECO:0000313" key="2">
    <source>
        <dbReference type="EMBL" id="KAK4003948.1"/>
    </source>
</evidence>